<reference evidence="2" key="1">
    <citation type="submission" date="2017-02" db="EMBL/GenBank/DDBJ databases">
        <authorList>
            <person name="Dridi B."/>
        </authorList>
    </citation>
    <scope>NUCLEOTIDE SEQUENCE [LARGE SCALE GENOMIC DNA]</scope>
    <source>
        <strain evidence="2">EB411</strain>
    </source>
</reference>
<dbReference type="AlphaFoldDB" id="A0A1R4JW65"/>
<dbReference type="EMBL" id="FUKR01000056">
    <property type="protein sequence ID" value="SJN36340.1"/>
    <property type="molecule type" value="Genomic_DNA"/>
</dbReference>
<evidence type="ECO:0000313" key="2">
    <source>
        <dbReference type="Proteomes" id="UP000196778"/>
    </source>
</evidence>
<protein>
    <submittedName>
        <fullName evidence="1">Uncharacterized protein</fullName>
    </submittedName>
</protein>
<proteinExistence type="predicted"/>
<keyword evidence="2" id="KW-1185">Reference proteome</keyword>
<evidence type="ECO:0000313" key="1">
    <source>
        <dbReference type="EMBL" id="SJN36340.1"/>
    </source>
</evidence>
<dbReference type="Proteomes" id="UP000196778">
    <property type="component" value="Unassembled WGS sequence"/>
</dbReference>
<name>A0A1R4JW65_9MICO</name>
<gene>
    <name evidence="1" type="ORF">FM119_09855</name>
</gene>
<accession>A0A1R4JW65</accession>
<sequence length="59" mass="6084">MRHCFLPSLSGVPAPSRACPHTLPTALSPCPVVFILVTAPAAPPGRRATPVSPRQDGSP</sequence>
<organism evidence="1 2">
    <name type="scientific">Mycetocola reblochoni REB411</name>
    <dbReference type="NCBI Taxonomy" id="1255698"/>
    <lineage>
        <taxon>Bacteria</taxon>
        <taxon>Bacillati</taxon>
        <taxon>Actinomycetota</taxon>
        <taxon>Actinomycetes</taxon>
        <taxon>Micrococcales</taxon>
        <taxon>Microbacteriaceae</taxon>
        <taxon>Mycetocola</taxon>
    </lineage>
</organism>